<feature type="domain" description="DUF7730" evidence="1">
    <location>
        <begin position="171"/>
        <end position="380"/>
    </location>
</feature>
<evidence type="ECO:0000313" key="3">
    <source>
        <dbReference type="EnsemblFungi" id="CEF78462"/>
    </source>
</evidence>
<dbReference type="KEGG" id="fgr:FGSG_03622"/>
<reference evidence="3" key="4">
    <citation type="submission" date="2017-01" db="UniProtKB">
        <authorList>
            <consortium name="EnsemblFungi"/>
        </authorList>
    </citation>
    <scope>IDENTIFICATION</scope>
    <source>
        <strain evidence="3">PH-1 / ATCC MYA-4620 / FGSC 9075 / NRRL 31084</strain>
    </source>
</reference>
<reference evidence="3 4" key="2">
    <citation type="journal article" date="2010" name="Nature">
        <title>Comparative genomics reveals mobile pathogenicity chromosomes in Fusarium.</title>
        <authorList>
            <person name="Ma L.J."/>
            <person name="van der Does H.C."/>
            <person name="Borkovich K.A."/>
            <person name="Coleman J.J."/>
            <person name="Daboussi M.J."/>
            <person name="Di Pietro A."/>
            <person name="Dufresne M."/>
            <person name="Freitag M."/>
            <person name="Grabherr M."/>
            <person name="Henrissat B."/>
            <person name="Houterman P.M."/>
            <person name="Kang S."/>
            <person name="Shim W.B."/>
            <person name="Woloshuk C."/>
            <person name="Xie X."/>
            <person name="Xu J.R."/>
            <person name="Antoniw J."/>
            <person name="Baker S.E."/>
            <person name="Bluhm B.H."/>
            <person name="Breakspear A."/>
            <person name="Brown D.W."/>
            <person name="Butchko R.A."/>
            <person name="Chapman S."/>
            <person name="Coulson R."/>
            <person name="Coutinho P.M."/>
            <person name="Danchin E.G."/>
            <person name="Diener A."/>
            <person name="Gale L.R."/>
            <person name="Gardiner D.M."/>
            <person name="Goff S."/>
            <person name="Hammond-Kosack K.E."/>
            <person name="Hilburn K."/>
            <person name="Hua-Van A."/>
            <person name="Jonkers W."/>
            <person name="Kazan K."/>
            <person name="Kodira C.D."/>
            <person name="Koehrsen M."/>
            <person name="Kumar L."/>
            <person name="Lee Y.H."/>
            <person name="Li L."/>
            <person name="Manners J.M."/>
            <person name="Miranda-Saavedra D."/>
            <person name="Mukherjee M."/>
            <person name="Park G."/>
            <person name="Park J."/>
            <person name="Park S.Y."/>
            <person name="Proctor R.H."/>
            <person name="Regev A."/>
            <person name="Ruiz-Roldan M.C."/>
            <person name="Sain D."/>
            <person name="Sakthikumar S."/>
            <person name="Sykes S."/>
            <person name="Schwartz D.C."/>
            <person name="Turgeon B.G."/>
            <person name="Wapinski I."/>
            <person name="Yoder O."/>
            <person name="Young S."/>
            <person name="Zeng Q."/>
            <person name="Zhou S."/>
            <person name="Galagan J."/>
            <person name="Cuomo C.A."/>
            <person name="Kistler H.C."/>
            <person name="Rep M."/>
        </authorList>
    </citation>
    <scope>GENOME REANNOTATION</scope>
    <source>
        <strain evidence="4">ATCC MYA-4620 / CBS 123657 / FGSC 9075 / NRRL 31084 / PH-1</strain>
        <strain evidence="3">PH-1 / ATCC MYA-4620 / FGSC 9075 / NRRL 31084</strain>
    </source>
</reference>
<dbReference type="Pfam" id="PF24864">
    <property type="entry name" value="DUF7730"/>
    <property type="match status" value="1"/>
</dbReference>
<sequence>MNLMGFCLSRWKLNIKNNQTHLRTTSLLSQRKIVTIKVTKFQEPSNKKLLELTEINAAYQSAQGFQLLEMGQGVFRASSSAHILTTQLRNKLGRQTVFLTKYRGAKLPKEPLTPREIEEMHLKLHPDTHIFNAAQVKQQDSDLDNRDWNLPFTSLKEQFSSAAADGSLQKAQSESLLFSRLPLEVRMQIWRHVVGNHKVHLTVHRGRLRQSAFESNNYHWMPHRGLLGVPLVCRAAYIESISSLYSANTFCFGFGQASSKSALMSLSTMLPKQHIAFIQHIEVGWHLYAGVSQYYDSHPQAWDISMDVPAPETETLWNNVCAELVEMSYLRTLRIVVWLSGDGRARFIEKETDMLAPLVAMRHLQRFDVHLPWKQDDTELWKDAPFRVSRGFRVKDIYGVSIPLLDDDFYWSGSVAQQRVYR</sequence>
<dbReference type="HOGENOM" id="CLU_053725_0_0_1"/>
<dbReference type="AlphaFoldDB" id="I1RII7"/>
<proteinExistence type="predicted"/>
<reference evidence="2 4" key="3">
    <citation type="journal article" date="2015" name="BMC Genomics">
        <title>The completed genome sequence of the pathogenic ascomycete fungus Fusarium graminearum.</title>
        <authorList>
            <person name="King R."/>
            <person name="Urban M."/>
            <person name="Hammond-Kosack M.C."/>
            <person name="Hassani-Pak K."/>
            <person name="Hammond-Kosack K.E."/>
        </authorList>
    </citation>
    <scope>NUCLEOTIDE SEQUENCE [LARGE SCALE GENOMIC DNA]</scope>
    <source>
        <strain evidence="4">ATCC MYA-4620 / CBS 123657 / FGSC 9075 / NRRL 31084 / PH-1</strain>
        <strain evidence="2">PH-1</strain>
    </source>
</reference>
<dbReference type="PANTHER" id="PTHR38790">
    <property type="entry name" value="2EXR DOMAIN-CONTAINING PROTEIN-RELATED"/>
    <property type="match status" value="1"/>
</dbReference>
<accession>I1RII7</accession>
<gene>
    <name evidence="3" type="primary">FG03622.1</name>
    <name evidence="2" type="ORF">FGRAMPH1_01T13317</name>
</gene>
<dbReference type="Proteomes" id="UP000070720">
    <property type="component" value="Chromosome 2"/>
</dbReference>
<dbReference type="OrthoDB" id="10249045at2759"/>
<dbReference type="VEuPathDB" id="FungiDB:FGRAMPH1_01G13317"/>
<organism evidence="2 4">
    <name type="scientific">Gibberella zeae (strain ATCC MYA-4620 / CBS 123657 / FGSC 9075 / NRRL 31084 / PH-1)</name>
    <name type="common">Wheat head blight fungus</name>
    <name type="synonym">Fusarium graminearum</name>
    <dbReference type="NCBI Taxonomy" id="229533"/>
    <lineage>
        <taxon>Eukaryota</taxon>
        <taxon>Fungi</taxon>
        <taxon>Dikarya</taxon>
        <taxon>Ascomycota</taxon>
        <taxon>Pezizomycotina</taxon>
        <taxon>Sordariomycetes</taxon>
        <taxon>Hypocreomycetidae</taxon>
        <taxon>Hypocreales</taxon>
        <taxon>Nectriaceae</taxon>
        <taxon>Fusarium</taxon>
    </lineage>
</organism>
<dbReference type="RefSeq" id="XP_011322078.1">
    <property type="nucleotide sequence ID" value="XM_011323776.1"/>
</dbReference>
<evidence type="ECO:0000313" key="4">
    <source>
        <dbReference type="Proteomes" id="UP000070720"/>
    </source>
</evidence>
<dbReference type="InterPro" id="IPR056632">
    <property type="entry name" value="DUF7730"/>
</dbReference>
<dbReference type="STRING" id="229533.I1RII7"/>
<dbReference type="EnsemblFungi" id="CEF78462">
    <property type="protein sequence ID" value="CEF78462"/>
    <property type="gene ID" value="FGRRES_16232_M"/>
</dbReference>
<dbReference type="InParanoid" id="I1RII7"/>
<dbReference type="EMBL" id="HG970333">
    <property type="protein sequence ID" value="CEF78462.1"/>
    <property type="molecule type" value="Genomic_DNA"/>
</dbReference>
<reference evidence="3 4" key="1">
    <citation type="journal article" date="2007" name="Science">
        <title>The Fusarium graminearum genome reveals a link between localized polymorphism and pathogen specialization.</title>
        <authorList>
            <person name="Cuomo C.A."/>
            <person name="Gueldener U."/>
            <person name="Xu J.-R."/>
            <person name="Trail F."/>
            <person name="Turgeon B.G."/>
            <person name="Di Pietro A."/>
            <person name="Walton J.D."/>
            <person name="Ma L.-J."/>
            <person name="Baker S.E."/>
            <person name="Rep M."/>
            <person name="Adam G."/>
            <person name="Antoniw J."/>
            <person name="Baldwin T."/>
            <person name="Calvo S.E."/>
            <person name="Chang Y.-L."/>
            <person name="DeCaprio D."/>
            <person name="Gale L.R."/>
            <person name="Gnerre S."/>
            <person name="Goswami R.S."/>
            <person name="Hammond-Kosack K."/>
            <person name="Harris L.J."/>
            <person name="Hilburn K."/>
            <person name="Kennell J.C."/>
            <person name="Kroken S."/>
            <person name="Magnuson J.K."/>
            <person name="Mannhaupt G."/>
            <person name="Mauceli E.W."/>
            <person name="Mewes H.-W."/>
            <person name="Mitterbauer R."/>
            <person name="Muehlbauer G."/>
            <person name="Muensterkoetter M."/>
            <person name="Nelson D."/>
            <person name="O'Donnell K."/>
            <person name="Ouellet T."/>
            <person name="Qi W."/>
            <person name="Quesneville H."/>
            <person name="Roncero M.I.G."/>
            <person name="Seong K.-Y."/>
            <person name="Tetko I.V."/>
            <person name="Urban M."/>
            <person name="Waalwijk C."/>
            <person name="Ward T.J."/>
            <person name="Yao J."/>
            <person name="Birren B.W."/>
            <person name="Kistler H.C."/>
        </authorList>
    </citation>
    <scope>NUCLEOTIDE SEQUENCE [LARGE SCALE GENOMIC DNA]</scope>
    <source>
        <strain evidence="4">ATCC MYA-4620 / CBS 123657 / FGSC 9075 / NRRL 31084 / PH-1</strain>
        <strain evidence="3">PH-1 / ATCC MYA-4620 / FGSC 9075 / NRRL 31084</strain>
    </source>
</reference>
<evidence type="ECO:0000313" key="2">
    <source>
        <dbReference type="EMBL" id="CEF78462.1"/>
    </source>
</evidence>
<keyword evidence="4" id="KW-1185">Reference proteome</keyword>
<evidence type="ECO:0000259" key="1">
    <source>
        <dbReference type="Pfam" id="PF24864"/>
    </source>
</evidence>
<name>I1RII7_GIBZE</name>
<protein>
    <submittedName>
        <fullName evidence="2">Chromosome 2, complete genome</fullName>
    </submittedName>
</protein>
<dbReference type="eggNOG" id="ENOG502SXFI">
    <property type="taxonomic scope" value="Eukaryota"/>
</dbReference>
<accession>A0A098DJ54</accession>